<feature type="domain" description="DUF1985" evidence="5">
    <location>
        <begin position="73"/>
        <end position="128"/>
    </location>
</feature>
<dbReference type="Pfam" id="PF02902">
    <property type="entry name" value="Peptidase_C48"/>
    <property type="match status" value="1"/>
</dbReference>
<comment type="caution">
    <text evidence="6">The sequence shown here is derived from an EMBL/GenBank/DDBJ whole genome shotgun (WGS) entry which is preliminary data.</text>
</comment>
<keyword evidence="3" id="KW-0732">Signal</keyword>
<keyword evidence="1" id="KW-0645">Protease</keyword>
<evidence type="ECO:0000256" key="1">
    <source>
        <dbReference type="ARBA" id="ARBA00022670"/>
    </source>
</evidence>
<feature type="chain" id="PRO_5047051264" description="DUF1985 domain-containing protein" evidence="3">
    <location>
        <begin position="16"/>
        <end position="614"/>
    </location>
</feature>
<keyword evidence="2" id="KW-0378">Hydrolase</keyword>
<evidence type="ECO:0000256" key="2">
    <source>
        <dbReference type="ARBA" id="ARBA00022801"/>
    </source>
</evidence>
<evidence type="ECO:0008006" key="8">
    <source>
        <dbReference type="Google" id="ProtNLM"/>
    </source>
</evidence>
<feature type="domain" description="Ubiquitin-like protease family profile" evidence="4">
    <location>
        <begin position="435"/>
        <end position="542"/>
    </location>
</feature>
<gene>
    <name evidence="6" type="ORF">HID58_074316</name>
</gene>
<evidence type="ECO:0000259" key="4">
    <source>
        <dbReference type="Pfam" id="PF02902"/>
    </source>
</evidence>
<accession>A0ABQ7YGH7</accession>
<dbReference type="PANTHER" id="PTHR48449">
    <property type="entry name" value="DUF1985 DOMAIN-CONTAINING PROTEIN"/>
    <property type="match status" value="1"/>
</dbReference>
<organism evidence="6 7">
    <name type="scientific">Brassica napus</name>
    <name type="common">Rape</name>
    <dbReference type="NCBI Taxonomy" id="3708"/>
    <lineage>
        <taxon>Eukaryota</taxon>
        <taxon>Viridiplantae</taxon>
        <taxon>Streptophyta</taxon>
        <taxon>Embryophyta</taxon>
        <taxon>Tracheophyta</taxon>
        <taxon>Spermatophyta</taxon>
        <taxon>Magnoliopsida</taxon>
        <taxon>eudicotyledons</taxon>
        <taxon>Gunneridae</taxon>
        <taxon>Pentapetalae</taxon>
        <taxon>rosids</taxon>
        <taxon>malvids</taxon>
        <taxon>Brassicales</taxon>
        <taxon>Brassicaceae</taxon>
        <taxon>Brassiceae</taxon>
        <taxon>Brassica</taxon>
    </lineage>
</organism>
<keyword evidence="7" id="KW-1185">Reference proteome</keyword>
<sequence length="614" mass="69629">MPIFLVVYFFHFVLLFPTNHLNIYFSPEILSFIRHVLRDTSEFETIRQSPFRKLFDLPSRQYPVSCKLIHSFLSSKLLCQPKHTLWYVFGGDPLRYGLEEFGTVTDLHCGSFPEGYHPDTTKSVAADKDRMVIYHITPLINSVDIHHVEFAPDLTEMVIQLKTQMKQLHQLIKRTKKRSHGCACNGDDELPESQSPIISKYAAQLHRHSTKTRPKPLVSPTNDSPPPISLVVSSPIANPIIHTPIVHDSLDHPSPTFHTSPEHSAESDHVSPIYITTIHHPPADTEMITTNQNFSTNHPSDDLEQTPTPVTLIYDPINPDPPSSYPPKFDSSLASSSPLHSRLLLFPQPITPLTSPTKSNDTLSGFAVHAGTINAFQPTTSSNSPPCICSCVVVNEEQQSEDLVDQGICNIHHTLPSDIYPGYLERRQPSAGWDECLVGLAINLDMGYVEILDPLPDLYGDRRRFMLCLVSTLLYLVQKVTMCEITQFSGLKPFVWRRIPYLYQDTHSSDYGPVNIKFLEMHAHGDPAPHMSSLTDKTVNDLPNLTTYAAETKENLYMRFYRCEISSKRKTEHHFFKLIDEAIVDEINMVDAKRCQLEADVDSFKRSTTQRFEK</sequence>
<dbReference type="Pfam" id="PF09331">
    <property type="entry name" value="DUF1985"/>
    <property type="match status" value="1"/>
</dbReference>
<evidence type="ECO:0000259" key="5">
    <source>
        <dbReference type="Pfam" id="PF09331"/>
    </source>
</evidence>
<proteinExistence type="predicted"/>
<name>A0ABQ7YGH7_BRANA</name>
<dbReference type="InterPro" id="IPR015410">
    <property type="entry name" value="DUF1985"/>
</dbReference>
<evidence type="ECO:0000313" key="7">
    <source>
        <dbReference type="Proteomes" id="UP000824890"/>
    </source>
</evidence>
<feature type="signal peptide" evidence="3">
    <location>
        <begin position="1"/>
        <end position="15"/>
    </location>
</feature>
<dbReference type="PANTHER" id="PTHR48449:SF1">
    <property type="entry name" value="DUF1985 DOMAIN-CONTAINING PROTEIN"/>
    <property type="match status" value="1"/>
</dbReference>
<protein>
    <recommendedName>
        <fullName evidence="8">DUF1985 domain-containing protein</fullName>
    </recommendedName>
</protein>
<reference evidence="6 7" key="1">
    <citation type="submission" date="2021-05" db="EMBL/GenBank/DDBJ databases">
        <title>Genome Assembly of Synthetic Allotetraploid Brassica napus Reveals Homoeologous Exchanges between Subgenomes.</title>
        <authorList>
            <person name="Davis J.T."/>
        </authorList>
    </citation>
    <scope>NUCLEOTIDE SEQUENCE [LARGE SCALE GENOMIC DNA]</scope>
    <source>
        <strain evidence="7">cv. Da-Ae</strain>
        <tissue evidence="6">Seedling</tissue>
    </source>
</reference>
<dbReference type="InterPro" id="IPR003653">
    <property type="entry name" value="Peptidase_C48_C"/>
</dbReference>
<evidence type="ECO:0000313" key="6">
    <source>
        <dbReference type="EMBL" id="KAH0867294.1"/>
    </source>
</evidence>
<dbReference type="Proteomes" id="UP000824890">
    <property type="component" value="Unassembled WGS sequence"/>
</dbReference>
<dbReference type="EMBL" id="JAGKQM010000017">
    <property type="protein sequence ID" value="KAH0867294.1"/>
    <property type="molecule type" value="Genomic_DNA"/>
</dbReference>
<evidence type="ECO:0000256" key="3">
    <source>
        <dbReference type="SAM" id="SignalP"/>
    </source>
</evidence>